<dbReference type="EMBL" id="LZFO01000004">
    <property type="protein sequence ID" value="OFI07241.1"/>
    <property type="molecule type" value="Genomic_DNA"/>
</dbReference>
<dbReference type="OrthoDB" id="9805070at2"/>
<organism evidence="2 3">
    <name type="scientific">Clostridium acetireducens DSM 10703</name>
    <dbReference type="NCBI Taxonomy" id="1121290"/>
    <lineage>
        <taxon>Bacteria</taxon>
        <taxon>Bacillati</taxon>
        <taxon>Bacillota</taxon>
        <taxon>Clostridia</taxon>
        <taxon>Eubacteriales</taxon>
        <taxon>Clostridiaceae</taxon>
        <taxon>Clostridium</taxon>
    </lineage>
</organism>
<reference evidence="2 3" key="1">
    <citation type="submission" date="2016-06" db="EMBL/GenBank/DDBJ databases">
        <title>Genome sequence of Clostridium acetireducens DSM 10703.</title>
        <authorList>
            <person name="Poehlein A."/>
            <person name="Fluechter S."/>
            <person name="Duerre P."/>
            <person name="Daniel R."/>
        </authorList>
    </citation>
    <scope>NUCLEOTIDE SEQUENCE [LARGE SCALE GENOMIC DNA]</scope>
    <source>
        <strain evidence="2 3">DSM 10703</strain>
    </source>
</reference>
<evidence type="ECO:0000313" key="3">
    <source>
        <dbReference type="Proteomes" id="UP000175744"/>
    </source>
</evidence>
<evidence type="ECO:0000256" key="1">
    <source>
        <dbReference type="SAM" id="Phobius"/>
    </source>
</evidence>
<dbReference type="RefSeq" id="WP_070109401.1">
    <property type="nucleotide sequence ID" value="NZ_LZFO01000004.1"/>
</dbReference>
<gene>
    <name evidence="2" type="ORF">CLOACE_04330</name>
</gene>
<keyword evidence="1" id="KW-1133">Transmembrane helix</keyword>
<feature type="transmembrane region" description="Helical" evidence="1">
    <location>
        <begin position="174"/>
        <end position="192"/>
    </location>
</feature>
<evidence type="ECO:0000313" key="2">
    <source>
        <dbReference type="EMBL" id="OFI07241.1"/>
    </source>
</evidence>
<sequence>MSNFVDDLKNTKVLNKNDIIRFKIYIDKKFYSLDKKARADILSNTIHKVLNNFLKGLDNNSTSQLKIEILNNTLVKEKYNICMYDIFFSYIQLNKNISNCNVNELLDWINNYSENKITIDTLNKHFNIPDNNLNMDFNEENITLTNNTVEKQQVSNYKKTKSKNKKLSNTKMKTILPICILIFIVNFSVYINKSFKKNKEDKSIVLLQKFEKDLTPIGTKIKGKKINPNFPQYLKYRKINEKNLKDFLVKRNSLLAKEPYFSAIILSAKEFNLNPIILFSITGQEQNFVPINSKYANKIANNPFNVFHSWEEYNTDIKDSSEIAARTVLNLCSDMPKDADPFKWVNRKYAEDTNWWKGVESFFKELDKLTK</sequence>
<keyword evidence="1" id="KW-0812">Transmembrane</keyword>
<comment type="caution">
    <text evidence="2">The sequence shown here is derived from an EMBL/GenBank/DDBJ whole genome shotgun (WGS) entry which is preliminary data.</text>
</comment>
<proteinExistence type="predicted"/>
<accession>A0A1E8F199</accession>
<protein>
    <submittedName>
        <fullName evidence="2">Uncharacterized protein</fullName>
    </submittedName>
</protein>
<dbReference type="Proteomes" id="UP000175744">
    <property type="component" value="Unassembled WGS sequence"/>
</dbReference>
<name>A0A1E8F199_9CLOT</name>
<keyword evidence="1" id="KW-0472">Membrane</keyword>
<dbReference type="PATRIC" id="fig|1121290.3.peg.438"/>
<keyword evidence="3" id="KW-1185">Reference proteome</keyword>
<dbReference type="AlphaFoldDB" id="A0A1E8F199"/>